<dbReference type="Gene3D" id="1.10.10.60">
    <property type="entry name" value="Homeodomain-like"/>
    <property type="match status" value="2"/>
</dbReference>
<dbReference type="SUPFAM" id="SSF46689">
    <property type="entry name" value="Homeodomain-like"/>
    <property type="match status" value="1"/>
</dbReference>
<dbReference type="GO" id="GO:0042795">
    <property type="term" value="P:snRNA transcription by RNA polymerase II"/>
    <property type="evidence" value="ECO:0007669"/>
    <property type="project" value="TreeGrafter"/>
</dbReference>
<dbReference type="PANTHER" id="PTHR46621:SF1">
    <property type="entry name" value="SNRNA-ACTIVATING PROTEIN COMPLEX SUBUNIT 4"/>
    <property type="match status" value="1"/>
</dbReference>
<protein>
    <recommendedName>
        <fullName evidence="10">Myb-like DNA-binding domain containing protein</fullName>
    </recommendedName>
</protein>
<accession>A0A1J4K1L8</accession>
<evidence type="ECO:0000256" key="2">
    <source>
        <dbReference type="ARBA" id="ARBA00023125"/>
    </source>
</evidence>
<evidence type="ECO:0000256" key="1">
    <source>
        <dbReference type="ARBA" id="ARBA00023015"/>
    </source>
</evidence>
<dbReference type="PROSITE" id="PS50090">
    <property type="entry name" value="MYB_LIKE"/>
    <property type="match status" value="2"/>
</dbReference>
<dbReference type="Proteomes" id="UP000179807">
    <property type="component" value="Unassembled WGS sequence"/>
</dbReference>
<dbReference type="Pfam" id="PF00249">
    <property type="entry name" value="Myb_DNA-binding"/>
    <property type="match status" value="2"/>
</dbReference>
<proteinExistence type="predicted"/>
<keyword evidence="1" id="KW-0805">Transcription regulation</keyword>
<dbReference type="SMART" id="SM00717">
    <property type="entry name" value="SANT"/>
    <property type="match status" value="2"/>
</dbReference>
<feature type="domain" description="Myb-like" evidence="6">
    <location>
        <begin position="250"/>
        <end position="301"/>
    </location>
</feature>
<dbReference type="GO" id="GO:0042796">
    <property type="term" value="P:snRNA transcription by RNA polymerase III"/>
    <property type="evidence" value="ECO:0007669"/>
    <property type="project" value="TreeGrafter"/>
</dbReference>
<dbReference type="InterPro" id="IPR017930">
    <property type="entry name" value="Myb_dom"/>
</dbReference>
<dbReference type="RefSeq" id="XP_068357986.1">
    <property type="nucleotide sequence ID" value="XM_068505638.1"/>
</dbReference>
<feature type="domain" description="HTH myb-type" evidence="7">
    <location>
        <begin position="250"/>
        <end position="297"/>
    </location>
</feature>
<feature type="domain" description="Myb-like" evidence="6">
    <location>
        <begin position="302"/>
        <end position="352"/>
    </location>
</feature>
<reference evidence="8" key="1">
    <citation type="submission" date="2016-10" db="EMBL/GenBank/DDBJ databases">
        <authorList>
            <person name="Benchimol M."/>
            <person name="Almeida L.G."/>
            <person name="Vasconcelos A.T."/>
            <person name="Perreira-Neves A."/>
            <person name="Rosa I.A."/>
            <person name="Tasca T."/>
            <person name="Bogo M.R."/>
            <person name="de Souza W."/>
        </authorList>
    </citation>
    <scope>NUCLEOTIDE SEQUENCE [LARGE SCALE GENOMIC DNA]</scope>
    <source>
        <strain evidence="8">K</strain>
    </source>
</reference>
<organism evidence="8 9">
    <name type="scientific">Tritrichomonas foetus</name>
    <dbReference type="NCBI Taxonomy" id="1144522"/>
    <lineage>
        <taxon>Eukaryota</taxon>
        <taxon>Metamonada</taxon>
        <taxon>Parabasalia</taxon>
        <taxon>Tritrichomonadida</taxon>
        <taxon>Tritrichomonadidae</taxon>
        <taxon>Tritrichomonas</taxon>
    </lineage>
</organism>
<gene>
    <name evidence="8" type="ORF">TRFO_27572</name>
</gene>
<feature type="domain" description="HTH myb-type" evidence="7">
    <location>
        <begin position="302"/>
        <end position="356"/>
    </location>
</feature>
<evidence type="ECO:0000256" key="3">
    <source>
        <dbReference type="ARBA" id="ARBA00023163"/>
    </source>
</evidence>
<evidence type="ECO:0000259" key="6">
    <source>
        <dbReference type="PROSITE" id="PS50090"/>
    </source>
</evidence>
<keyword evidence="4" id="KW-0539">Nucleus</keyword>
<dbReference type="GO" id="GO:0000978">
    <property type="term" value="F:RNA polymerase II cis-regulatory region sequence-specific DNA binding"/>
    <property type="evidence" value="ECO:0007669"/>
    <property type="project" value="TreeGrafter"/>
</dbReference>
<dbReference type="PANTHER" id="PTHR46621">
    <property type="entry name" value="SNRNA-ACTIVATING PROTEIN COMPLEX SUBUNIT 4"/>
    <property type="match status" value="1"/>
</dbReference>
<keyword evidence="3" id="KW-0804">Transcription</keyword>
<evidence type="ECO:0000256" key="5">
    <source>
        <dbReference type="SAM" id="MobiDB-lite"/>
    </source>
</evidence>
<evidence type="ECO:0008006" key="10">
    <source>
        <dbReference type="Google" id="ProtNLM"/>
    </source>
</evidence>
<dbReference type="GO" id="GO:0001006">
    <property type="term" value="F:RNA polymerase III type 3 promoter sequence-specific DNA binding"/>
    <property type="evidence" value="ECO:0007669"/>
    <property type="project" value="TreeGrafter"/>
</dbReference>
<dbReference type="GeneID" id="94840342"/>
<evidence type="ECO:0000259" key="7">
    <source>
        <dbReference type="PROSITE" id="PS51294"/>
    </source>
</evidence>
<keyword evidence="9" id="KW-1185">Reference proteome</keyword>
<dbReference type="InterPro" id="IPR009057">
    <property type="entry name" value="Homeodomain-like_sf"/>
</dbReference>
<dbReference type="CDD" id="cd00167">
    <property type="entry name" value="SANT"/>
    <property type="match status" value="2"/>
</dbReference>
<dbReference type="GO" id="GO:0019185">
    <property type="term" value="C:snRNA-activating protein complex"/>
    <property type="evidence" value="ECO:0007669"/>
    <property type="project" value="TreeGrafter"/>
</dbReference>
<comment type="caution">
    <text evidence="8">The sequence shown here is derived from an EMBL/GenBank/DDBJ whole genome shotgun (WGS) entry which is preliminary data.</text>
</comment>
<feature type="region of interest" description="Disordered" evidence="5">
    <location>
        <begin position="353"/>
        <end position="383"/>
    </location>
</feature>
<evidence type="ECO:0000313" key="9">
    <source>
        <dbReference type="Proteomes" id="UP000179807"/>
    </source>
</evidence>
<keyword evidence="2" id="KW-0238">DNA-binding</keyword>
<dbReference type="InterPro" id="IPR051575">
    <property type="entry name" value="Myb-like_DNA-bd"/>
</dbReference>
<name>A0A1J4K1L8_9EUKA</name>
<dbReference type="EMBL" id="MLAK01000779">
    <property type="protein sequence ID" value="OHT04850.1"/>
    <property type="molecule type" value="Genomic_DNA"/>
</dbReference>
<dbReference type="InterPro" id="IPR001005">
    <property type="entry name" value="SANT/Myb"/>
</dbReference>
<dbReference type="AlphaFoldDB" id="A0A1J4K1L8"/>
<sequence>MSQTQTPVFPSIHERPLSNNSKIFSTELNGNSHQQLHQNPVYSQSQSKSLMLKNEVASSIENNIYRLLEIQNSLNASNLQKYYHDRNNSNSADLPHTEFKITDSQNIQSILNHQNSQNYSNFSNFQSNVVNAHENIINNIYSPSSILKTEITCKQQNNVGNHFLFPNSTNITNLPLSNDLLNFNSSSNLRIIPTPSPNFAQNPNRQNMNPITSQNLTPNLTNNLTPHFSDPLLLNNATSNVNNQSYCKRTPAYKKTMWTAAEDHMLMNSVKRNGTNNWGVVANDVIGRTGKQCRERWAGILNPCLTKRPWTDEEDQLLIQLHSQYGNKWAYIAAQMNGRSTIALRNRWSYHLRHSHSEQQQNSSNTTQIPIQNHQNHNNPNQNSFVQIQNQQQVHQTSNKSANKVVMKPFAAPPKVEYLKNRVNELKMIQNQ</sequence>
<dbReference type="PROSITE" id="PS51294">
    <property type="entry name" value="HTH_MYB"/>
    <property type="match status" value="2"/>
</dbReference>
<dbReference type="OrthoDB" id="2143914at2759"/>
<evidence type="ECO:0000256" key="4">
    <source>
        <dbReference type="ARBA" id="ARBA00023242"/>
    </source>
</evidence>
<evidence type="ECO:0000313" key="8">
    <source>
        <dbReference type="EMBL" id="OHT04850.1"/>
    </source>
</evidence>
<dbReference type="VEuPathDB" id="TrichDB:TRFO_27572"/>
<feature type="compositionally biased region" description="Low complexity" evidence="5">
    <location>
        <begin position="358"/>
        <end position="383"/>
    </location>
</feature>